<dbReference type="SUPFAM" id="SSF54427">
    <property type="entry name" value="NTF2-like"/>
    <property type="match status" value="1"/>
</dbReference>
<name>A0A1D7QKD4_9SPHI</name>
<reference evidence="2 3" key="1">
    <citation type="submission" date="2016-08" db="EMBL/GenBank/DDBJ databases">
        <authorList>
            <person name="Seilhamer J.J."/>
        </authorList>
    </citation>
    <scope>NUCLEOTIDE SEQUENCE [LARGE SCALE GENOMIC DNA]</scope>
    <source>
        <strain evidence="2 3">DX4</strain>
    </source>
</reference>
<dbReference type="Proteomes" id="UP000094313">
    <property type="component" value="Chromosome"/>
</dbReference>
<evidence type="ECO:0000259" key="1">
    <source>
        <dbReference type="Pfam" id="PF14534"/>
    </source>
</evidence>
<dbReference type="OrthoDB" id="1357763at2"/>
<organism evidence="2 3">
    <name type="scientific">Pedobacter steynii</name>
    <dbReference type="NCBI Taxonomy" id="430522"/>
    <lineage>
        <taxon>Bacteria</taxon>
        <taxon>Pseudomonadati</taxon>
        <taxon>Bacteroidota</taxon>
        <taxon>Sphingobacteriia</taxon>
        <taxon>Sphingobacteriales</taxon>
        <taxon>Sphingobacteriaceae</taxon>
        <taxon>Pedobacter</taxon>
    </lineage>
</organism>
<dbReference type="Gene3D" id="3.10.450.50">
    <property type="match status" value="1"/>
</dbReference>
<dbReference type="InterPro" id="IPR027843">
    <property type="entry name" value="DUF4440"/>
</dbReference>
<keyword evidence="3" id="KW-1185">Reference proteome</keyword>
<sequence length="163" mass="18578">MKTTSIYLIAATTLLFCNLILGSGLKAQGKAYVIKDLKLYQTILHMDSVCFDAFNTQDLKTLGSVFAENVEFYNDGGKVTNYQQTMESFKNMFASNSRSPLKRTLIGTPEVYPLKDYGAIEVGVHQFTHMENGKEEIGIFKFVQVWEHKEGIWKMTRVISYDH</sequence>
<gene>
    <name evidence="2" type="ORF">BFS30_19215</name>
</gene>
<accession>A0A1D7QKD4</accession>
<evidence type="ECO:0000313" key="2">
    <source>
        <dbReference type="EMBL" id="AOM79110.1"/>
    </source>
</evidence>
<dbReference type="InterPro" id="IPR032710">
    <property type="entry name" value="NTF2-like_dom_sf"/>
</dbReference>
<feature type="domain" description="DUF4440" evidence="1">
    <location>
        <begin position="49"/>
        <end position="155"/>
    </location>
</feature>
<dbReference type="RefSeq" id="WP_069380773.1">
    <property type="nucleotide sequence ID" value="NZ_CP017141.1"/>
</dbReference>
<proteinExistence type="predicted"/>
<dbReference type="AlphaFoldDB" id="A0A1D7QKD4"/>
<evidence type="ECO:0000313" key="3">
    <source>
        <dbReference type="Proteomes" id="UP000094313"/>
    </source>
</evidence>
<dbReference type="KEGG" id="psty:BFS30_19215"/>
<dbReference type="Pfam" id="PF14534">
    <property type="entry name" value="DUF4440"/>
    <property type="match status" value="1"/>
</dbReference>
<dbReference type="EMBL" id="CP017141">
    <property type="protein sequence ID" value="AOM79110.1"/>
    <property type="molecule type" value="Genomic_DNA"/>
</dbReference>
<protein>
    <recommendedName>
        <fullName evidence="1">DUF4440 domain-containing protein</fullName>
    </recommendedName>
</protein>